<dbReference type="PANTHER" id="PTHR43520:SF8">
    <property type="entry name" value="P-TYPE CU(+) TRANSPORTER"/>
    <property type="match status" value="1"/>
</dbReference>
<evidence type="ECO:0000259" key="11">
    <source>
        <dbReference type="PROSITE" id="PS50846"/>
    </source>
</evidence>
<feature type="transmembrane region" description="Helical" evidence="10">
    <location>
        <begin position="246"/>
        <end position="264"/>
    </location>
</feature>
<feature type="transmembrane region" description="Helical" evidence="10">
    <location>
        <begin position="433"/>
        <end position="459"/>
    </location>
</feature>
<dbReference type="InterPro" id="IPR027256">
    <property type="entry name" value="P-typ_ATPase_IB"/>
</dbReference>
<evidence type="ECO:0000256" key="2">
    <source>
        <dbReference type="ARBA" id="ARBA00006024"/>
    </source>
</evidence>
<reference evidence="12 13" key="1">
    <citation type="journal article" date="2010" name="Stand. Genomic Sci.">
        <title>Complete genome sequence of Ignisphaera aggregans type strain (AQ1.S1).</title>
        <authorList>
            <person name="Goker M."/>
            <person name="Held B."/>
            <person name="Lapidus A."/>
            <person name="Nolan M."/>
            <person name="Spring S."/>
            <person name="Yasawong M."/>
            <person name="Lucas S."/>
            <person name="Glavina Del Rio T."/>
            <person name="Tice H."/>
            <person name="Cheng J.F."/>
            <person name="Goodwin L."/>
            <person name="Tapia R."/>
            <person name="Pitluck S."/>
            <person name="Liolios K."/>
            <person name="Ivanova N."/>
            <person name="Mavromatis K."/>
            <person name="Mikhailova N."/>
            <person name="Pati A."/>
            <person name="Chen A."/>
            <person name="Palaniappan K."/>
            <person name="Brambilla E."/>
            <person name="Land M."/>
            <person name="Hauser L."/>
            <person name="Chang Y.J."/>
            <person name="Jeffries C.D."/>
            <person name="Brettin T."/>
            <person name="Detter J.C."/>
            <person name="Han C."/>
            <person name="Rohde M."/>
            <person name="Sikorski J."/>
            <person name="Woyke T."/>
            <person name="Bristow J."/>
            <person name="Eisen J.A."/>
            <person name="Markowitz V."/>
            <person name="Hugenholtz P."/>
            <person name="Kyrpides N.C."/>
            <person name="Klenk H.P."/>
        </authorList>
    </citation>
    <scope>NUCLEOTIDE SEQUENCE [LARGE SCALE GENOMIC DNA]</scope>
    <source>
        <strain evidence="13">DSM 17230 / JCM 13409 / AQ1.S1</strain>
    </source>
</reference>
<evidence type="ECO:0000256" key="9">
    <source>
        <dbReference type="ARBA" id="ARBA00023136"/>
    </source>
</evidence>
<dbReference type="PROSITE" id="PS00154">
    <property type="entry name" value="ATPASE_E1_E2"/>
    <property type="match status" value="1"/>
</dbReference>
<protein>
    <submittedName>
        <fullName evidence="12">Heavy metal translocating P-type ATPase</fullName>
    </submittedName>
</protein>
<dbReference type="EMBL" id="CP002098">
    <property type="protein sequence ID" value="ADM28162.1"/>
    <property type="molecule type" value="Genomic_DNA"/>
</dbReference>
<dbReference type="Gene3D" id="3.30.70.100">
    <property type="match status" value="1"/>
</dbReference>
<evidence type="ECO:0000256" key="6">
    <source>
        <dbReference type="ARBA" id="ARBA00022840"/>
    </source>
</evidence>
<dbReference type="PRINTS" id="PR00119">
    <property type="entry name" value="CATATPASE"/>
</dbReference>
<feature type="transmembrane region" description="Helical" evidence="10">
    <location>
        <begin position="212"/>
        <end position="234"/>
    </location>
</feature>
<dbReference type="HOGENOM" id="CLU_001771_11_2_2"/>
<comment type="subcellular location">
    <subcellularLocation>
        <location evidence="1">Endomembrane system</location>
        <topology evidence="1">Multi-pass membrane protein</topology>
    </subcellularLocation>
</comment>
<evidence type="ECO:0000256" key="5">
    <source>
        <dbReference type="ARBA" id="ARBA00022741"/>
    </source>
</evidence>
<evidence type="ECO:0000256" key="1">
    <source>
        <dbReference type="ARBA" id="ARBA00004127"/>
    </source>
</evidence>
<dbReference type="BioCyc" id="IAGG583356:GHAH-1342-MONOMER"/>
<dbReference type="InterPro" id="IPR023214">
    <property type="entry name" value="HAD_sf"/>
</dbReference>
<dbReference type="Gene3D" id="3.40.50.1000">
    <property type="entry name" value="HAD superfamily/HAD-like"/>
    <property type="match status" value="1"/>
</dbReference>
<dbReference type="NCBIfam" id="TIGR01525">
    <property type="entry name" value="ATPase-IB_hvy"/>
    <property type="match status" value="1"/>
</dbReference>
<dbReference type="Pfam" id="PF00403">
    <property type="entry name" value="HMA"/>
    <property type="match status" value="1"/>
</dbReference>
<proteinExistence type="inferred from homology"/>
<dbReference type="Proteomes" id="UP000001304">
    <property type="component" value="Chromosome"/>
</dbReference>
<dbReference type="SUPFAM" id="SSF81665">
    <property type="entry name" value="Calcium ATPase, transmembrane domain M"/>
    <property type="match status" value="1"/>
</dbReference>
<dbReference type="Pfam" id="PF00122">
    <property type="entry name" value="E1-E2_ATPase"/>
    <property type="match status" value="1"/>
</dbReference>
<keyword evidence="7" id="KW-1278">Translocase</keyword>
<dbReference type="PANTHER" id="PTHR43520">
    <property type="entry name" value="ATP7, ISOFORM B"/>
    <property type="match status" value="1"/>
</dbReference>
<accession>E0SQ31</accession>
<dbReference type="SUPFAM" id="SSF81653">
    <property type="entry name" value="Calcium ATPase, transduction domain A"/>
    <property type="match status" value="1"/>
</dbReference>
<dbReference type="NCBIfam" id="TIGR01494">
    <property type="entry name" value="ATPase_P-type"/>
    <property type="match status" value="1"/>
</dbReference>
<dbReference type="InterPro" id="IPR023299">
    <property type="entry name" value="ATPase_P-typ_cyto_dom_N"/>
</dbReference>
<feature type="transmembrane region" description="Helical" evidence="10">
    <location>
        <begin position="743"/>
        <end position="762"/>
    </location>
</feature>
<evidence type="ECO:0000256" key="10">
    <source>
        <dbReference type="SAM" id="Phobius"/>
    </source>
</evidence>
<keyword evidence="5" id="KW-0547">Nucleotide-binding</keyword>
<dbReference type="CDD" id="cd00371">
    <property type="entry name" value="HMA"/>
    <property type="match status" value="1"/>
</dbReference>
<dbReference type="InterPro" id="IPR036412">
    <property type="entry name" value="HAD-like_sf"/>
</dbReference>
<dbReference type="InterPro" id="IPR044492">
    <property type="entry name" value="P_typ_ATPase_HD_dom"/>
</dbReference>
<evidence type="ECO:0000313" key="13">
    <source>
        <dbReference type="Proteomes" id="UP000001304"/>
    </source>
</evidence>
<feature type="transmembrane region" description="Helical" evidence="10">
    <location>
        <begin position="400"/>
        <end position="421"/>
    </location>
</feature>
<dbReference type="GO" id="GO:0005524">
    <property type="term" value="F:ATP binding"/>
    <property type="evidence" value="ECO:0007669"/>
    <property type="project" value="UniProtKB-KW"/>
</dbReference>
<dbReference type="InterPro" id="IPR008250">
    <property type="entry name" value="ATPase_P-typ_transduc_dom_A_sf"/>
</dbReference>
<dbReference type="Gene3D" id="3.40.1110.10">
    <property type="entry name" value="Calcium-transporting ATPase, cytoplasmic domain N"/>
    <property type="match status" value="1"/>
</dbReference>
<dbReference type="KEGG" id="iag:Igag_1359"/>
<keyword evidence="13" id="KW-1185">Reference proteome</keyword>
<organism evidence="12 13">
    <name type="scientific">Ignisphaera aggregans (strain DSM 17230 / JCM 13409 / AQ1.S1)</name>
    <dbReference type="NCBI Taxonomy" id="583356"/>
    <lineage>
        <taxon>Archaea</taxon>
        <taxon>Thermoproteota</taxon>
        <taxon>Thermoprotei</taxon>
        <taxon>Desulfurococcales</taxon>
        <taxon>Desulfurococcaceae</taxon>
        <taxon>Ignisphaera</taxon>
    </lineage>
</organism>
<dbReference type="GO" id="GO:0012505">
    <property type="term" value="C:endomembrane system"/>
    <property type="evidence" value="ECO:0007669"/>
    <property type="project" value="UniProtKB-SubCell"/>
</dbReference>
<dbReference type="Gene3D" id="2.70.150.10">
    <property type="entry name" value="Calcium-transporting ATPase, cytoplasmic transduction domain A"/>
    <property type="match status" value="1"/>
</dbReference>
<keyword evidence="4" id="KW-0479">Metal-binding</keyword>
<feature type="transmembrane region" description="Helical" evidence="10">
    <location>
        <begin position="774"/>
        <end position="793"/>
    </location>
</feature>
<dbReference type="SFLD" id="SFLDS00003">
    <property type="entry name" value="Haloacid_Dehalogenase"/>
    <property type="match status" value="1"/>
</dbReference>
<evidence type="ECO:0000256" key="8">
    <source>
        <dbReference type="ARBA" id="ARBA00022989"/>
    </source>
</evidence>
<dbReference type="STRING" id="583356.Igag_1359"/>
<feature type="transmembrane region" description="Helical" evidence="10">
    <location>
        <begin position="154"/>
        <end position="173"/>
    </location>
</feature>
<feature type="transmembrane region" description="Helical" evidence="10">
    <location>
        <begin position="179"/>
        <end position="200"/>
    </location>
</feature>
<evidence type="ECO:0000256" key="4">
    <source>
        <dbReference type="ARBA" id="ARBA00022723"/>
    </source>
</evidence>
<keyword evidence="3 10" id="KW-0812">Transmembrane</keyword>
<gene>
    <name evidence="12" type="ordered locus">Igag_1359</name>
</gene>
<sequence>MVRVSEKIRIIGIDCPSCVYSINSSLAKLKYVYNVRIDINSGDTVVEYDDEYISLREIVRAIRYAGYDVYREYIVLSIDIDEDDVRILEKYLNSYRGVIDYRISPITKILKIAYNPYTISRDEILRYLLSKGYRVSIPKGQEAKIDSGRGRWELFSAITSFSLGLLLIVIHTFKTFGFAIPYFLDNIFIHFILTSIVIGLNIRVFTRGFKGLILLTPSMDSLIALSTGFTYVYSTLVLTGILRGDIFFEASAGVLGFVSIGRYIENRFRARVSEAISNLLEFQRGKVRKVIGDFEEEVEISKISINDIIAIRAGEIIPVDGIVVDGWGYVDESMFTGEPIPIYKSSQRRDPVYAGTILTSGYIKVRATRIGSETLLSQIVEFIREAQTSKPSIQRFADRVVGYLTWLVIAISIATFLYWMYLGGVGIEKAIMFTASVLAVTCPCPLGIAIPMVIAIAIVKAVNIGVMVRASDVFERIEKISMVMFDKTGTLTIGKPIVEEVVFLNNSNSNILAYICSAEKRSEHVYAKAILEYCKENRVESFEPDEYDHFPGLGIIAKINGVEIAIGSHKLLENLEIYIDNNIDEIANKYREKGRAVIFVSMNRKLVALIIVHDKIRDDARELVTFLKNMGIKTAIATGDNRISAKAVAEELGIDLVFSDLRPEDKAKLIDELQDRGERVMYIGDGINDAIALKKAYIGIAMGSGAEVSRQAGDAIIISNKLRSIENLYKLSYAVKRKGLENLFWAFIYNIILIPIAMGILYRPLGIALRPEYAALAMILSDISVVANSLTLFRWKS</sequence>
<comment type="similarity">
    <text evidence="2">Belongs to the cation transport ATPase (P-type) (TC 3.A.3) family. Type IB subfamily.</text>
</comment>
<dbReference type="AlphaFoldDB" id="E0SQ31"/>
<dbReference type="FunFam" id="2.70.150.10:FF:000002">
    <property type="entry name" value="Copper-transporting ATPase 1, putative"/>
    <property type="match status" value="1"/>
</dbReference>
<keyword evidence="9 10" id="KW-0472">Membrane</keyword>
<dbReference type="SUPFAM" id="SSF56784">
    <property type="entry name" value="HAD-like"/>
    <property type="match status" value="1"/>
</dbReference>
<dbReference type="InterPro" id="IPR036163">
    <property type="entry name" value="HMA_dom_sf"/>
</dbReference>
<dbReference type="GO" id="GO:0043682">
    <property type="term" value="F:P-type divalent copper transporter activity"/>
    <property type="evidence" value="ECO:0007669"/>
    <property type="project" value="TreeGrafter"/>
</dbReference>
<dbReference type="PROSITE" id="PS50846">
    <property type="entry name" value="HMA_2"/>
    <property type="match status" value="1"/>
</dbReference>
<dbReference type="PRINTS" id="PR00943">
    <property type="entry name" value="CUATPASE"/>
</dbReference>
<dbReference type="GO" id="GO:0005507">
    <property type="term" value="F:copper ion binding"/>
    <property type="evidence" value="ECO:0007669"/>
    <property type="project" value="TreeGrafter"/>
</dbReference>
<evidence type="ECO:0000256" key="3">
    <source>
        <dbReference type="ARBA" id="ARBA00022692"/>
    </source>
</evidence>
<dbReference type="Pfam" id="PF00702">
    <property type="entry name" value="Hydrolase"/>
    <property type="match status" value="1"/>
</dbReference>
<dbReference type="SFLD" id="SFLDG00002">
    <property type="entry name" value="C1.7:_P-type_atpase_like"/>
    <property type="match status" value="1"/>
</dbReference>
<dbReference type="SFLD" id="SFLDF00027">
    <property type="entry name" value="p-type_atpase"/>
    <property type="match status" value="1"/>
</dbReference>
<dbReference type="InterPro" id="IPR023298">
    <property type="entry name" value="ATPase_P-typ_TM_dom_sf"/>
</dbReference>
<dbReference type="InterPro" id="IPR001757">
    <property type="entry name" value="P_typ_ATPase"/>
</dbReference>
<evidence type="ECO:0000313" key="12">
    <source>
        <dbReference type="EMBL" id="ADM28162.1"/>
    </source>
</evidence>
<dbReference type="PROSITE" id="PS01229">
    <property type="entry name" value="COF_2"/>
    <property type="match status" value="1"/>
</dbReference>
<dbReference type="GO" id="GO:0055070">
    <property type="term" value="P:copper ion homeostasis"/>
    <property type="evidence" value="ECO:0007669"/>
    <property type="project" value="TreeGrafter"/>
</dbReference>
<name>E0SQ31_IGNAA</name>
<keyword evidence="6" id="KW-0067">ATP-binding</keyword>
<feature type="domain" description="HMA" evidence="11">
    <location>
        <begin position="4"/>
        <end position="70"/>
    </location>
</feature>
<dbReference type="GO" id="GO:0016887">
    <property type="term" value="F:ATP hydrolysis activity"/>
    <property type="evidence" value="ECO:0007669"/>
    <property type="project" value="InterPro"/>
</dbReference>
<dbReference type="NCBIfam" id="TIGR01511">
    <property type="entry name" value="ATPase-IB1_Cu"/>
    <property type="match status" value="1"/>
</dbReference>
<evidence type="ECO:0000256" key="7">
    <source>
        <dbReference type="ARBA" id="ARBA00022967"/>
    </source>
</evidence>
<dbReference type="InterPro" id="IPR018303">
    <property type="entry name" value="ATPase_P-typ_P_site"/>
</dbReference>
<dbReference type="SUPFAM" id="SSF55008">
    <property type="entry name" value="HMA, heavy metal-associated domain"/>
    <property type="match status" value="2"/>
</dbReference>
<dbReference type="InterPro" id="IPR059000">
    <property type="entry name" value="ATPase_P-type_domA"/>
</dbReference>
<dbReference type="GO" id="GO:0016020">
    <property type="term" value="C:membrane"/>
    <property type="evidence" value="ECO:0007669"/>
    <property type="project" value="InterPro"/>
</dbReference>
<keyword evidence="8 10" id="KW-1133">Transmembrane helix</keyword>
<dbReference type="InterPro" id="IPR006121">
    <property type="entry name" value="HMA_dom"/>
</dbReference>